<sequence length="86" mass="9756">MWLCIKQGTQIGYLCNSARGDPPPHIPRPFVIQHNKRHLLCSFSLVLVYEELSSRKKKVPVLVVLAIILVSVLRRNKLSGLLLENP</sequence>
<name>A0ABS8RGR0_DATST</name>
<organism evidence="1 2">
    <name type="scientific">Datura stramonium</name>
    <name type="common">Jimsonweed</name>
    <name type="synonym">Common thornapple</name>
    <dbReference type="NCBI Taxonomy" id="4076"/>
    <lineage>
        <taxon>Eukaryota</taxon>
        <taxon>Viridiplantae</taxon>
        <taxon>Streptophyta</taxon>
        <taxon>Embryophyta</taxon>
        <taxon>Tracheophyta</taxon>
        <taxon>Spermatophyta</taxon>
        <taxon>Magnoliopsida</taxon>
        <taxon>eudicotyledons</taxon>
        <taxon>Gunneridae</taxon>
        <taxon>Pentapetalae</taxon>
        <taxon>asterids</taxon>
        <taxon>lamiids</taxon>
        <taxon>Solanales</taxon>
        <taxon>Solanaceae</taxon>
        <taxon>Solanoideae</taxon>
        <taxon>Datureae</taxon>
        <taxon>Datura</taxon>
    </lineage>
</organism>
<reference evidence="1 2" key="1">
    <citation type="journal article" date="2021" name="BMC Genomics">
        <title>Datura genome reveals duplications of psychoactive alkaloid biosynthetic genes and high mutation rate following tissue culture.</title>
        <authorList>
            <person name="Rajewski A."/>
            <person name="Carter-House D."/>
            <person name="Stajich J."/>
            <person name="Litt A."/>
        </authorList>
    </citation>
    <scope>NUCLEOTIDE SEQUENCE [LARGE SCALE GENOMIC DNA]</scope>
    <source>
        <strain evidence="1">AR-01</strain>
    </source>
</reference>
<proteinExistence type="predicted"/>
<keyword evidence="2" id="KW-1185">Reference proteome</keyword>
<dbReference type="EMBL" id="JACEIK010000004">
    <property type="protein sequence ID" value="MCD7446058.1"/>
    <property type="molecule type" value="Genomic_DNA"/>
</dbReference>
<gene>
    <name evidence="1" type="ORF">HAX54_031541</name>
</gene>
<evidence type="ECO:0000313" key="2">
    <source>
        <dbReference type="Proteomes" id="UP000823775"/>
    </source>
</evidence>
<protein>
    <submittedName>
        <fullName evidence="1">Uncharacterized protein</fullName>
    </submittedName>
</protein>
<dbReference type="Proteomes" id="UP000823775">
    <property type="component" value="Unassembled WGS sequence"/>
</dbReference>
<accession>A0ABS8RGR0</accession>
<evidence type="ECO:0000313" key="1">
    <source>
        <dbReference type="EMBL" id="MCD7446058.1"/>
    </source>
</evidence>
<comment type="caution">
    <text evidence="1">The sequence shown here is derived from an EMBL/GenBank/DDBJ whole genome shotgun (WGS) entry which is preliminary data.</text>
</comment>